<reference evidence="1 2" key="1">
    <citation type="submission" date="2013-11" db="EMBL/GenBank/DDBJ databases">
        <title>The Genome Sequence of Fusobacterium sp. 7_1.</title>
        <authorList>
            <consortium name="The Broad Institute Genome Sequencing Platform"/>
            <person name="Earl A."/>
            <person name="Ward D."/>
            <person name="Feldgarden M."/>
            <person name="Gevers D."/>
            <person name="Strauss J."/>
            <person name="Ambrose C.E."/>
            <person name="Allen-Vercoe E."/>
            <person name="Walker B."/>
            <person name="Young S.K."/>
            <person name="Zeng Q."/>
            <person name="Gargeya S."/>
            <person name="Fitzgerald M."/>
            <person name="Haas B."/>
            <person name="Abouelleil A."/>
            <person name="Alvarado L."/>
            <person name="Arachchi H.M."/>
            <person name="Berlin A.M."/>
            <person name="Chapman S.B."/>
            <person name="Goldberg J."/>
            <person name="Griggs A."/>
            <person name="Gujja S."/>
            <person name="Hansen M."/>
            <person name="Howarth C."/>
            <person name="Imamovic A."/>
            <person name="Larimer J."/>
            <person name="McCowen C."/>
            <person name="Montmayeur A."/>
            <person name="Murphy C."/>
            <person name="Neiman D."/>
            <person name="Pearson M."/>
            <person name="Priest M."/>
            <person name="Roberts A."/>
            <person name="Saif S."/>
            <person name="Shea T."/>
            <person name="Sisk P."/>
            <person name="Sykes S."/>
            <person name="Wortman J."/>
            <person name="Nusbaum C."/>
            <person name="Birren B."/>
        </authorList>
    </citation>
    <scope>NUCLEOTIDE SEQUENCE [LARGE SCALE GENOMIC DNA]</scope>
    <source>
        <strain evidence="1 2">7_1</strain>
    </source>
</reference>
<dbReference type="eggNOG" id="COG0223">
    <property type="taxonomic scope" value="Bacteria"/>
</dbReference>
<dbReference type="Proteomes" id="UP000002799">
    <property type="component" value="Chromosome"/>
</dbReference>
<protein>
    <submittedName>
        <fullName evidence="1">Uncharacterized protein</fullName>
    </submittedName>
</protein>
<dbReference type="GeneID" id="79809363"/>
<dbReference type="KEGG" id="fne:FSDG_00123"/>
<dbReference type="EMBL" id="CP007062">
    <property type="protein sequence ID" value="EEO41564.2"/>
    <property type="molecule type" value="Genomic_DNA"/>
</dbReference>
<evidence type="ECO:0000313" key="2">
    <source>
        <dbReference type="Proteomes" id="UP000002799"/>
    </source>
</evidence>
<proteinExistence type="predicted"/>
<organism evidence="1 2">
    <name type="scientific">Fusobacterium animalis 7_1</name>
    <dbReference type="NCBI Taxonomy" id="457405"/>
    <lineage>
        <taxon>Bacteria</taxon>
        <taxon>Fusobacteriati</taxon>
        <taxon>Fusobacteriota</taxon>
        <taxon>Fusobacteriia</taxon>
        <taxon>Fusobacteriales</taxon>
        <taxon>Fusobacteriaceae</taxon>
        <taxon>Fusobacterium</taxon>
    </lineage>
</organism>
<name>A0A140PPF9_9FUSO</name>
<dbReference type="HOGENOM" id="CLU_1439190_0_0_0"/>
<evidence type="ECO:0000313" key="1">
    <source>
        <dbReference type="EMBL" id="EEO41564.2"/>
    </source>
</evidence>
<dbReference type="RefSeq" id="WP_016361377.1">
    <property type="nucleotide sequence ID" value="NZ_AKBT01000001.1"/>
</dbReference>
<dbReference type="AlphaFoldDB" id="A0A140PPF9"/>
<gene>
    <name evidence="1" type="ORF">FSDG_00123</name>
</gene>
<accession>A0A140PPF9</accession>
<sequence>MEKKKFEDKTIESEILKNIKEAIEKIEKKFYNIISVNCGERIRERVFCYELYHQLRLIKFDCKFDIHGELDKSGFYDVDVIPDFLFHKQGTDENYCIMEVKGEIRSNGICKDFNTLSKFLVEQKEIKAYRLAIFLLFNHSLEVFISFLKRNRKVIDLDKYSEKIVILCKKDKNSEIETCILEEIKSQL</sequence>